<dbReference type="AlphaFoldDB" id="A0A5C8K9I3"/>
<organism evidence="1 2">
    <name type="scientific">Pontibacter qinzhouensis</name>
    <dbReference type="NCBI Taxonomy" id="2603253"/>
    <lineage>
        <taxon>Bacteria</taxon>
        <taxon>Pseudomonadati</taxon>
        <taxon>Bacteroidota</taxon>
        <taxon>Cytophagia</taxon>
        <taxon>Cytophagales</taxon>
        <taxon>Hymenobacteraceae</taxon>
        <taxon>Pontibacter</taxon>
    </lineage>
</organism>
<dbReference type="EMBL" id="VRTY01000029">
    <property type="protein sequence ID" value="TXK47439.1"/>
    <property type="molecule type" value="Genomic_DNA"/>
</dbReference>
<dbReference type="RefSeq" id="WP_147921523.1">
    <property type="nucleotide sequence ID" value="NZ_VRTY01000029.1"/>
</dbReference>
<accession>A0A5C8K9I3</accession>
<dbReference type="OrthoDB" id="769642at2"/>
<keyword evidence="2" id="KW-1185">Reference proteome</keyword>
<evidence type="ECO:0000313" key="1">
    <source>
        <dbReference type="EMBL" id="TXK47439.1"/>
    </source>
</evidence>
<sequence length="125" mass="14420">MSWDIVLFNSKQKIETVEELDEELLEPIDFNSLLEESFAGVEKDGKHIELIGNDFSLEYFTDEETASNLMMSINGENGLYVLIELAKEHGWQMFDTALGEMIDLENPEKNGYKNHQAYVQQILKK</sequence>
<evidence type="ECO:0000313" key="2">
    <source>
        <dbReference type="Proteomes" id="UP000321926"/>
    </source>
</evidence>
<comment type="caution">
    <text evidence="1">The sequence shown here is derived from an EMBL/GenBank/DDBJ whole genome shotgun (WGS) entry which is preliminary data.</text>
</comment>
<proteinExistence type="predicted"/>
<reference evidence="1 2" key="1">
    <citation type="submission" date="2019-08" db="EMBL/GenBank/DDBJ databases">
        <authorList>
            <person name="Shi S."/>
        </authorList>
    </citation>
    <scope>NUCLEOTIDE SEQUENCE [LARGE SCALE GENOMIC DNA]</scope>
    <source>
        <strain evidence="1 2">GY10130</strain>
    </source>
</reference>
<name>A0A5C8K9I3_9BACT</name>
<gene>
    <name evidence="1" type="ORF">FVR03_09590</name>
</gene>
<dbReference type="Proteomes" id="UP000321926">
    <property type="component" value="Unassembled WGS sequence"/>
</dbReference>
<protein>
    <submittedName>
        <fullName evidence="1">Uncharacterized protein</fullName>
    </submittedName>
</protein>